<dbReference type="EMBL" id="JAJFZT010000008">
    <property type="protein sequence ID" value="MCC3273666.1"/>
    <property type="molecule type" value="Genomic_DNA"/>
</dbReference>
<protein>
    <submittedName>
        <fullName evidence="2">GNAT family N-acetyltransferase</fullName>
    </submittedName>
</protein>
<dbReference type="RefSeq" id="WP_227929381.1">
    <property type="nucleotide sequence ID" value="NZ_CP094984.1"/>
</dbReference>
<evidence type="ECO:0000259" key="1">
    <source>
        <dbReference type="PROSITE" id="PS51186"/>
    </source>
</evidence>
<dbReference type="GO" id="GO:0008999">
    <property type="term" value="F:protein-N-terminal-alanine acetyltransferase activity"/>
    <property type="evidence" value="ECO:0007669"/>
    <property type="project" value="TreeGrafter"/>
</dbReference>
<organism evidence="2 5">
    <name type="scientific">Arthrobacter zhangbolii</name>
    <dbReference type="NCBI Taxonomy" id="2886936"/>
    <lineage>
        <taxon>Bacteria</taxon>
        <taxon>Bacillati</taxon>
        <taxon>Actinomycetota</taxon>
        <taxon>Actinomycetes</taxon>
        <taxon>Micrococcales</taxon>
        <taxon>Micrococcaceae</taxon>
        <taxon>Arthrobacter</taxon>
    </lineage>
</organism>
<dbReference type="InterPro" id="IPR000182">
    <property type="entry name" value="GNAT_dom"/>
</dbReference>
<accession>A0A9X1M9D3</accession>
<keyword evidence="4" id="KW-1185">Reference proteome</keyword>
<evidence type="ECO:0000313" key="2">
    <source>
        <dbReference type="EMBL" id="MCC3273666.1"/>
    </source>
</evidence>
<evidence type="ECO:0000313" key="5">
    <source>
        <dbReference type="Proteomes" id="UP001155145"/>
    </source>
</evidence>
<dbReference type="PROSITE" id="PS51186">
    <property type="entry name" value="GNAT"/>
    <property type="match status" value="1"/>
</dbReference>
<dbReference type="EMBL" id="CP094984">
    <property type="protein sequence ID" value="UON92471.1"/>
    <property type="molecule type" value="Genomic_DNA"/>
</dbReference>
<dbReference type="PANTHER" id="PTHR43441:SF11">
    <property type="entry name" value="RIBOSOMAL-PROTEIN-SERINE ACETYLTRANSFERASE"/>
    <property type="match status" value="1"/>
</dbReference>
<sequence length="200" mass="21603">MPTNNFPRSGPRVALRDLMPTDFDAVHSFASDPAVVQWSTWGPNTPEETRSFLDGAVAEAAAPERPGFTLAVTVDGEVVGTAAVWTTSPADRDGELGYTLAKDAWGQGIGTETAGLLLDHAFDTMGLERVEATCHPDNTGSVRVLEKNGFRFEGRLRGHKSVNGQRRDSLLFAALRIDRMPLRSEPEPDRLTAGPSASQQ</sequence>
<proteinExistence type="predicted"/>
<name>A0A9X1M9D3_9MICC</name>
<dbReference type="InterPro" id="IPR051908">
    <property type="entry name" value="Ribosomal_N-acetyltransferase"/>
</dbReference>
<feature type="domain" description="N-acetyltransferase" evidence="1">
    <location>
        <begin position="13"/>
        <end position="178"/>
    </location>
</feature>
<reference evidence="2" key="1">
    <citation type="submission" date="2021-10" db="EMBL/GenBank/DDBJ databases">
        <title>Novel species in genus Arthrobacter.</title>
        <authorList>
            <person name="Liu Y."/>
        </authorList>
    </citation>
    <scope>NUCLEOTIDE SEQUENCE</scope>
    <source>
        <strain evidence="4">zg-Y462</strain>
        <strain evidence="2">Zg-Y462</strain>
    </source>
</reference>
<dbReference type="CDD" id="cd04301">
    <property type="entry name" value="NAT_SF"/>
    <property type="match status" value="1"/>
</dbReference>
<dbReference type="GO" id="GO:1990189">
    <property type="term" value="F:protein N-terminal-serine acetyltransferase activity"/>
    <property type="evidence" value="ECO:0007669"/>
    <property type="project" value="TreeGrafter"/>
</dbReference>
<dbReference type="SUPFAM" id="SSF55729">
    <property type="entry name" value="Acyl-CoA N-acyltransferases (Nat)"/>
    <property type="match status" value="1"/>
</dbReference>
<dbReference type="Proteomes" id="UP001155145">
    <property type="component" value="Unassembled WGS sequence"/>
</dbReference>
<dbReference type="GO" id="GO:0005737">
    <property type="term" value="C:cytoplasm"/>
    <property type="evidence" value="ECO:0007669"/>
    <property type="project" value="TreeGrafter"/>
</dbReference>
<gene>
    <name evidence="2" type="ORF">LJ755_13120</name>
    <name evidence="3" type="ORF">MUK71_02105</name>
</gene>
<dbReference type="Proteomes" id="UP000829758">
    <property type="component" value="Chromosome"/>
</dbReference>
<evidence type="ECO:0000313" key="3">
    <source>
        <dbReference type="EMBL" id="UON92471.1"/>
    </source>
</evidence>
<dbReference type="InterPro" id="IPR016181">
    <property type="entry name" value="Acyl_CoA_acyltransferase"/>
</dbReference>
<dbReference type="PANTHER" id="PTHR43441">
    <property type="entry name" value="RIBOSOMAL-PROTEIN-SERINE ACETYLTRANSFERASE"/>
    <property type="match status" value="1"/>
</dbReference>
<dbReference type="Gene3D" id="3.40.630.30">
    <property type="match status" value="1"/>
</dbReference>
<dbReference type="Pfam" id="PF13302">
    <property type="entry name" value="Acetyltransf_3"/>
    <property type="match status" value="1"/>
</dbReference>
<evidence type="ECO:0000313" key="4">
    <source>
        <dbReference type="Proteomes" id="UP000829758"/>
    </source>
</evidence>
<dbReference type="AlphaFoldDB" id="A0A9X1M9D3"/>